<dbReference type="AlphaFoldDB" id="A0A0F9DPW3"/>
<dbReference type="Gene3D" id="2.10.260.10">
    <property type="match status" value="1"/>
</dbReference>
<comment type="caution">
    <text evidence="2">The sequence shown here is derived from an EMBL/GenBank/DDBJ whole genome shotgun (WGS) entry which is preliminary data.</text>
</comment>
<evidence type="ECO:0000259" key="1">
    <source>
        <dbReference type="PROSITE" id="PS51740"/>
    </source>
</evidence>
<dbReference type="SMART" id="SM00966">
    <property type="entry name" value="SpoVT_AbrB"/>
    <property type="match status" value="1"/>
</dbReference>
<protein>
    <recommendedName>
        <fullName evidence="1">SpoVT-AbrB domain-containing protein</fullName>
    </recommendedName>
</protein>
<proteinExistence type="predicted"/>
<organism evidence="2">
    <name type="scientific">marine sediment metagenome</name>
    <dbReference type="NCBI Taxonomy" id="412755"/>
    <lineage>
        <taxon>unclassified sequences</taxon>
        <taxon>metagenomes</taxon>
        <taxon>ecological metagenomes</taxon>
    </lineage>
</organism>
<evidence type="ECO:0000313" key="2">
    <source>
        <dbReference type="EMBL" id="KKL19691.1"/>
    </source>
</evidence>
<dbReference type="InterPro" id="IPR037914">
    <property type="entry name" value="SpoVT-AbrB_sf"/>
</dbReference>
<dbReference type="NCBIfam" id="TIGR01439">
    <property type="entry name" value="lp_hng_hel_AbrB"/>
    <property type="match status" value="1"/>
</dbReference>
<dbReference type="GO" id="GO:0003677">
    <property type="term" value="F:DNA binding"/>
    <property type="evidence" value="ECO:0007669"/>
    <property type="project" value="InterPro"/>
</dbReference>
<accession>A0A0F9DPW3</accession>
<feature type="domain" description="SpoVT-AbrB" evidence="1">
    <location>
        <begin position="1"/>
        <end position="46"/>
    </location>
</feature>
<dbReference type="SUPFAM" id="SSF89447">
    <property type="entry name" value="AbrB/MazE/MraZ-like"/>
    <property type="match status" value="1"/>
</dbReference>
<dbReference type="Pfam" id="PF04014">
    <property type="entry name" value="MazE_antitoxin"/>
    <property type="match status" value="1"/>
</dbReference>
<sequence length="68" mass="7940">MHTVTVSPKYQVVIPKIIRDALRLRPGQKMMVIEYDGRIELIPDRDISELKGFLKGINTEFVREDDRV</sequence>
<reference evidence="2" key="1">
    <citation type="journal article" date="2015" name="Nature">
        <title>Complex archaea that bridge the gap between prokaryotes and eukaryotes.</title>
        <authorList>
            <person name="Spang A."/>
            <person name="Saw J.H."/>
            <person name="Jorgensen S.L."/>
            <person name="Zaremba-Niedzwiedzka K."/>
            <person name="Martijn J."/>
            <person name="Lind A.E."/>
            <person name="van Eijk R."/>
            <person name="Schleper C."/>
            <person name="Guy L."/>
            <person name="Ettema T.J."/>
        </authorList>
    </citation>
    <scope>NUCLEOTIDE SEQUENCE</scope>
</reference>
<dbReference type="InterPro" id="IPR007159">
    <property type="entry name" value="SpoVT-AbrB_dom"/>
</dbReference>
<dbReference type="EMBL" id="LAZR01038387">
    <property type="protein sequence ID" value="KKL19691.1"/>
    <property type="molecule type" value="Genomic_DNA"/>
</dbReference>
<name>A0A0F9DPW3_9ZZZZ</name>
<dbReference type="PROSITE" id="PS51740">
    <property type="entry name" value="SPOVT_ABRB"/>
    <property type="match status" value="1"/>
</dbReference>
<gene>
    <name evidence="2" type="ORF">LCGC14_2462930</name>
</gene>